<dbReference type="PANTHER" id="PTHR35149:SF2">
    <property type="entry name" value="DUF262 DOMAIN-CONTAINING PROTEIN"/>
    <property type="match status" value="1"/>
</dbReference>
<dbReference type="OrthoDB" id="9798761at2"/>
<dbReference type="Proteomes" id="UP000321367">
    <property type="component" value="Unassembled WGS sequence"/>
</dbReference>
<dbReference type="Pfam" id="PF03235">
    <property type="entry name" value="GmrSD_N"/>
    <property type="match status" value="1"/>
</dbReference>
<keyword evidence="4" id="KW-1185">Reference proteome</keyword>
<protein>
    <submittedName>
        <fullName evidence="3">DUF262 domain-containing protein</fullName>
    </submittedName>
</protein>
<comment type="caution">
    <text evidence="3">The sequence shown here is derived from an EMBL/GenBank/DDBJ whole genome shotgun (WGS) entry which is preliminary data.</text>
</comment>
<dbReference type="AlphaFoldDB" id="A0A5C6ZTP5"/>
<gene>
    <name evidence="3" type="ORF">ES724_08945</name>
</gene>
<dbReference type="Pfam" id="PF25202">
    <property type="entry name" value="DUF7834"/>
    <property type="match status" value="1"/>
</dbReference>
<evidence type="ECO:0000313" key="3">
    <source>
        <dbReference type="EMBL" id="TXD93776.1"/>
    </source>
</evidence>
<dbReference type="EMBL" id="VORY01000008">
    <property type="protein sequence ID" value="TXD93776.1"/>
    <property type="molecule type" value="Genomic_DNA"/>
</dbReference>
<feature type="domain" description="GmrSD restriction endonucleases N-terminal" evidence="1">
    <location>
        <begin position="43"/>
        <end position="202"/>
    </location>
</feature>
<proteinExistence type="predicted"/>
<evidence type="ECO:0000313" key="4">
    <source>
        <dbReference type="Proteomes" id="UP000321367"/>
    </source>
</evidence>
<organism evidence="3 4">
    <name type="scientific">Gillisia hiemivivida</name>
    <dbReference type="NCBI Taxonomy" id="291190"/>
    <lineage>
        <taxon>Bacteria</taxon>
        <taxon>Pseudomonadati</taxon>
        <taxon>Bacteroidota</taxon>
        <taxon>Flavobacteriia</taxon>
        <taxon>Flavobacteriales</taxon>
        <taxon>Flavobacteriaceae</taxon>
        <taxon>Gillisia</taxon>
    </lineage>
</organism>
<feature type="domain" description="DUF7834" evidence="2">
    <location>
        <begin position="212"/>
        <end position="437"/>
    </location>
</feature>
<dbReference type="InterPro" id="IPR004919">
    <property type="entry name" value="GmrSD_N"/>
</dbReference>
<reference evidence="3 4" key="1">
    <citation type="submission" date="2019-08" db="EMBL/GenBank/DDBJ databases">
        <title>Genome sequence of Gillisia hiemivivida IC154 (type strain).</title>
        <authorList>
            <person name="Bowman J.P."/>
        </authorList>
    </citation>
    <scope>NUCLEOTIDE SEQUENCE [LARGE SCALE GENOMIC DNA]</scope>
    <source>
        <strain evidence="3 4">IC154</strain>
    </source>
</reference>
<evidence type="ECO:0000259" key="1">
    <source>
        <dbReference type="Pfam" id="PF03235"/>
    </source>
</evidence>
<sequence length="488" mass="57576">MVQEELTLNNIENVSVKVVSCTLRELLNCNSDAIPGTSIVGQLHIPEYQRPYVWKEKQINQLLNDYIEYDKKNVADKPLYYLGSILLHHDDGKLNIIDGQQRITTALLIQKLKNEEIKSGLEYSSSSTIKNIKKNLKYLKSIQDKNIFEFREFDVFDLIKFDEINITLIITSTQDLAYTFFETQNTGGVRLEGSDILKAHHLRAIDCKKTVNYQARKWESIDSDNVEYVTQQLTKIRFWDNRKWRQFPFYKNKIGIKQVLIDEYTLNTSSNNGDVSFYYSAVQNDGGRLLQMHESNYKQLKQPLSNGNNTLDYINDYIHLYEVLFGKLSDHRIDDNYYEFRDVVIHGENGTLFLKELFEIAMISYVSRFGFYKMFEASLWLYRVIYSLRVSMKRNVREDSVFKFVYDKQFVDNIIEVFTTEELFLFLKKHYYSLDTSYADKNKSKGKHISTLQKYFSGLNAIDYYKNNPREFDKHLLLSISDKIKEKQ</sequence>
<dbReference type="PANTHER" id="PTHR35149">
    <property type="entry name" value="SLL5132 PROTEIN"/>
    <property type="match status" value="1"/>
</dbReference>
<dbReference type="InterPro" id="IPR057156">
    <property type="entry name" value="DUF7834"/>
</dbReference>
<name>A0A5C6ZTP5_9FLAO</name>
<evidence type="ECO:0000259" key="2">
    <source>
        <dbReference type="Pfam" id="PF25202"/>
    </source>
</evidence>
<accession>A0A5C6ZTP5</accession>